<evidence type="ECO:0000313" key="10">
    <source>
        <dbReference type="EMBL" id="KAF2669590.1"/>
    </source>
</evidence>
<dbReference type="NCBIfam" id="TIGR00879">
    <property type="entry name" value="SP"/>
    <property type="match status" value="1"/>
</dbReference>
<dbReference type="AlphaFoldDB" id="A0A6A6UCJ6"/>
<sequence length="556" mass="62233">MVYVAKAPTKGTFVLADREFPRKSWYKDTALRKTYVLLMLVVLTSATNGYDGSMVNGLQSLKPWVDYFHPSSSQLGLLNAIMPIGSLVAIPFVPYAADLAGRRMGIFIGCVIIFANKSRLIGVTLQAISINLQMFIAARFLIGFGVAIAHGASPLLITELAHPQDRAVFTTIYNTTWYFGSIIAAWLTRGTESVPNNWSWRIPSLVQALPSIIQVCAVWFVPESPRWHIDKGRPDEALKTLATVHANGNYDDEVVVLEYEEIKETIRMEQESKQTNWSELWRTKGNRHRLVILATAGIFSQWSGNGLVSYYMAPVLKSIGITDSKTQLNINGILQIFNFIVAVTMCFFVDKLGRRKLFLVSTAGMLGTFIVWTICAQQQEVKKSKAAGNAVVAMIFIFYMFYNIAWSGLLVGYTVEILPYSIRAKGMTVVWLCVDIALFFNSYVNPIALEAIHWKYYIVFCVWLTIELFVVWWFYIETRNTPLEEITKHFDGEDAVVGGAAASGRALEAGYGGDANELKRVNTNGVKKSVDISVHRVNKVDEKDDGDIKDAKDFKA</sequence>
<feature type="transmembrane region" description="Helical" evidence="8">
    <location>
        <begin position="427"/>
        <end position="444"/>
    </location>
</feature>
<evidence type="ECO:0000256" key="1">
    <source>
        <dbReference type="ARBA" id="ARBA00004141"/>
    </source>
</evidence>
<dbReference type="Proteomes" id="UP000799302">
    <property type="component" value="Unassembled WGS sequence"/>
</dbReference>
<dbReference type="OrthoDB" id="6133115at2759"/>
<evidence type="ECO:0000256" key="2">
    <source>
        <dbReference type="ARBA" id="ARBA00010992"/>
    </source>
</evidence>
<evidence type="ECO:0000256" key="7">
    <source>
        <dbReference type="RuleBase" id="RU003346"/>
    </source>
</evidence>
<organism evidence="10 11">
    <name type="scientific">Microthyrium microscopicum</name>
    <dbReference type="NCBI Taxonomy" id="703497"/>
    <lineage>
        <taxon>Eukaryota</taxon>
        <taxon>Fungi</taxon>
        <taxon>Dikarya</taxon>
        <taxon>Ascomycota</taxon>
        <taxon>Pezizomycotina</taxon>
        <taxon>Dothideomycetes</taxon>
        <taxon>Dothideomycetes incertae sedis</taxon>
        <taxon>Microthyriales</taxon>
        <taxon>Microthyriaceae</taxon>
        <taxon>Microthyrium</taxon>
    </lineage>
</organism>
<evidence type="ECO:0000256" key="3">
    <source>
        <dbReference type="ARBA" id="ARBA00022448"/>
    </source>
</evidence>
<feature type="transmembrane region" description="Helical" evidence="8">
    <location>
        <begin position="456"/>
        <end position="476"/>
    </location>
</feature>
<dbReference type="PANTHER" id="PTHR48022">
    <property type="entry name" value="PLASTIDIC GLUCOSE TRANSPORTER 4"/>
    <property type="match status" value="1"/>
</dbReference>
<gene>
    <name evidence="10" type="ORF">BT63DRAFT_373500</name>
</gene>
<dbReference type="PROSITE" id="PS50850">
    <property type="entry name" value="MFS"/>
    <property type="match status" value="1"/>
</dbReference>
<proteinExistence type="inferred from homology"/>
<feature type="transmembrane region" description="Helical" evidence="8">
    <location>
        <begin position="35"/>
        <end position="55"/>
    </location>
</feature>
<keyword evidence="11" id="KW-1185">Reference proteome</keyword>
<accession>A0A6A6UCJ6</accession>
<dbReference type="GO" id="GO:0016020">
    <property type="term" value="C:membrane"/>
    <property type="evidence" value="ECO:0007669"/>
    <property type="project" value="UniProtKB-SubCell"/>
</dbReference>
<dbReference type="InterPro" id="IPR003663">
    <property type="entry name" value="Sugar/inositol_transpt"/>
</dbReference>
<protein>
    <submittedName>
        <fullName evidence="10">Hexose transporter protein</fullName>
    </submittedName>
</protein>
<evidence type="ECO:0000313" key="11">
    <source>
        <dbReference type="Proteomes" id="UP000799302"/>
    </source>
</evidence>
<feature type="transmembrane region" description="Helical" evidence="8">
    <location>
        <begin position="168"/>
        <end position="188"/>
    </location>
</feature>
<feature type="transmembrane region" description="Helical" evidence="8">
    <location>
        <begin position="391"/>
        <end position="415"/>
    </location>
</feature>
<comment type="similarity">
    <text evidence="2 7">Belongs to the major facilitator superfamily. Sugar transporter (TC 2.A.1.1) family.</text>
</comment>
<feature type="transmembrane region" description="Helical" evidence="8">
    <location>
        <begin position="290"/>
        <end position="312"/>
    </location>
</feature>
<evidence type="ECO:0000256" key="4">
    <source>
        <dbReference type="ARBA" id="ARBA00022692"/>
    </source>
</evidence>
<keyword evidence="6 8" id="KW-0472">Membrane</keyword>
<keyword evidence="4 8" id="KW-0812">Transmembrane</keyword>
<dbReference type="InterPro" id="IPR050360">
    <property type="entry name" value="MFS_Sugar_Transporters"/>
</dbReference>
<keyword evidence="5 8" id="KW-1133">Transmembrane helix</keyword>
<evidence type="ECO:0000256" key="5">
    <source>
        <dbReference type="ARBA" id="ARBA00022989"/>
    </source>
</evidence>
<dbReference type="InterPro" id="IPR036259">
    <property type="entry name" value="MFS_trans_sf"/>
</dbReference>
<dbReference type="InterPro" id="IPR020846">
    <property type="entry name" value="MFS_dom"/>
</dbReference>
<dbReference type="Gene3D" id="1.20.1250.20">
    <property type="entry name" value="MFS general substrate transporter like domains"/>
    <property type="match status" value="1"/>
</dbReference>
<feature type="domain" description="Major facilitator superfamily (MFS) profile" evidence="9">
    <location>
        <begin position="37"/>
        <end position="479"/>
    </location>
</feature>
<reference evidence="10" key="1">
    <citation type="journal article" date="2020" name="Stud. Mycol.">
        <title>101 Dothideomycetes genomes: a test case for predicting lifestyles and emergence of pathogens.</title>
        <authorList>
            <person name="Haridas S."/>
            <person name="Albert R."/>
            <person name="Binder M."/>
            <person name="Bloem J."/>
            <person name="Labutti K."/>
            <person name="Salamov A."/>
            <person name="Andreopoulos B."/>
            <person name="Baker S."/>
            <person name="Barry K."/>
            <person name="Bills G."/>
            <person name="Bluhm B."/>
            <person name="Cannon C."/>
            <person name="Castanera R."/>
            <person name="Culley D."/>
            <person name="Daum C."/>
            <person name="Ezra D."/>
            <person name="Gonzalez J."/>
            <person name="Henrissat B."/>
            <person name="Kuo A."/>
            <person name="Liang C."/>
            <person name="Lipzen A."/>
            <person name="Lutzoni F."/>
            <person name="Magnuson J."/>
            <person name="Mondo S."/>
            <person name="Nolan M."/>
            <person name="Ohm R."/>
            <person name="Pangilinan J."/>
            <person name="Park H.-J."/>
            <person name="Ramirez L."/>
            <person name="Alfaro M."/>
            <person name="Sun H."/>
            <person name="Tritt A."/>
            <person name="Yoshinaga Y."/>
            <person name="Zwiers L.-H."/>
            <person name="Turgeon B."/>
            <person name="Goodwin S."/>
            <person name="Spatafora J."/>
            <person name="Crous P."/>
            <person name="Grigoriev I."/>
        </authorList>
    </citation>
    <scope>NUCLEOTIDE SEQUENCE</scope>
    <source>
        <strain evidence="10">CBS 115976</strain>
    </source>
</reference>
<dbReference type="SUPFAM" id="SSF103473">
    <property type="entry name" value="MFS general substrate transporter"/>
    <property type="match status" value="1"/>
</dbReference>
<dbReference type="FunFam" id="1.20.1250.20:FF:000117">
    <property type="entry name" value="MFS hexose transporter"/>
    <property type="match status" value="1"/>
</dbReference>
<feature type="transmembrane region" description="Helical" evidence="8">
    <location>
        <begin position="75"/>
        <end position="97"/>
    </location>
</feature>
<comment type="subcellular location">
    <subcellularLocation>
        <location evidence="1">Membrane</location>
        <topology evidence="1">Multi-pass membrane protein</topology>
    </subcellularLocation>
</comment>
<feature type="transmembrane region" description="Helical" evidence="8">
    <location>
        <begin position="332"/>
        <end position="350"/>
    </location>
</feature>
<feature type="transmembrane region" description="Helical" evidence="8">
    <location>
        <begin position="357"/>
        <end position="379"/>
    </location>
</feature>
<dbReference type="Pfam" id="PF00083">
    <property type="entry name" value="Sugar_tr"/>
    <property type="match status" value="1"/>
</dbReference>
<feature type="transmembrane region" description="Helical" evidence="8">
    <location>
        <begin position="134"/>
        <end position="156"/>
    </location>
</feature>
<name>A0A6A6UCJ6_9PEZI</name>
<keyword evidence="3 7" id="KW-0813">Transport</keyword>
<dbReference type="PANTHER" id="PTHR48022:SF64">
    <property type="entry name" value="MAJOR FACILITATOR SUPERFAMILY (MFS) PROFILE DOMAIN-CONTAINING PROTEIN"/>
    <property type="match status" value="1"/>
</dbReference>
<evidence type="ECO:0000256" key="8">
    <source>
        <dbReference type="SAM" id="Phobius"/>
    </source>
</evidence>
<evidence type="ECO:0000259" key="9">
    <source>
        <dbReference type="PROSITE" id="PS50850"/>
    </source>
</evidence>
<evidence type="ECO:0000256" key="6">
    <source>
        <dbReference type="ARBA" id="ARBA00023136"/>
    </source>
</evidence>
<dbReference type="InterPro" id="IPR005828">
    <property type="entry name" value="MFS_sugar_transport-like"/>
</dbReference>
<dbReference type="EMBL" id="MU004235">
    <property type="protein sequence ID" value="KAF2669590.1"/>
    <property type="molecule type" value="Genomic_DNA"/>
</dbReference>
<dbReference type="GO" id="GO:0005351">
    <property type="term" value="F:carbohydrate:proton symporter activity"/>
    <property type="evidence" value="ECO:0007669"/>
    <property type="project" value="TreeGrafter"/>
</dbReference>